<keyword evidence="2" id="KW-0472">Membrane</keyword>
<protein>
    <submittedName>
        <fullName evidence="3">Uncharacterized protein</fullName>
    </submittedName>
</protein>
<dbReference type="EMBL" id="VCQV01000013">
    <property type="protein sequence ID" value="TWP36167.1"/>
    <property type="molecule type" value="Genomic_DNA"/>
</dbReference>
<feature type="compositionally biased region" description="Low complexity" evidence="1">
    <location>
        <begin position="240"/>
        <end position="257"/>
    </location>
</feature>
<dbReference type="RefSeq" id="WP_146316762.1">
    <property type="nucleotide sequence ID" value="NZ_VCQV01000013.1"/>
</dbReference>
<reference evidence="3 4" key="1">
    <citation type="submission" date="2019-05" db="EMBL/GenBank/DDBJ databases">
        <authorList>
            <person name="Lee S.D."/>
        </authorList>
    </citation>
    <scope>NUCLEOTIDE SEQUENCE [LARGE SCALE GENOMIC DNA]</scope>
    <source>
        <strain evidence="3 4">C5-26</strain>
    </source>
</reference>
<reference evidence="3 4" key="2">
    <citation type="submission" date="2019-08" db="EMBL/GenBank/DDBJ databases">
        <title>Jejuicoccus antrihumi gen. nov., sp. nov., a new member of the family Dermacoccaceae isolated from a cave.</title>
        <authorList>
            <person name="Schumann P."/>
            <person name="Kim I.S."/>
        </authorList>
    </citation>
    <scope>NUCLEOTIDE SEQUENCE [LARGE SCALE GENOMIC DNA]</scope>
    <source>
        <strain evidence="3 4">C5-26</strain>
    </source>
</reference>
<feature type="compositionally biased region" description="Pro residues" evidence="1">
    <location>
        <begin position="217"/>
        <end position="239"/>
    </location>
</feature>
<sequence>MTPPSIRDIRDDNELLDSLGARRRAKGDDEVAGMLAAWVEEIDEHDQLAPGRYARVRRGGMRVGAASALLVAAMSVSGVAAAMTETNLPVFHQLGQFTHGLVFGTHPLQTTQPAGPTETTTAASWGSSTTSSDSSSATSVPPGSVITTSAGTTYLRVPPVVGTSTRGTSTRSTGTSSSSSSATSPTSRSSSSSSTTASPTSSTPGTSPTSTSTGPTGSPPTPTMTRNPPPSYGPGPAPTATPSKPAPSTSPTSTATSTPPPSIPSTR</sequence>
<feature type="region of interest" description="Disordered" evidence="1">
    <location>
        <begin position="107"/>
        <end position="267"/>
    </location>
</feature>
<name>A0A563E0X5_9MICO</name>
<feature type="compositionally biased region" description="Low complexity" evidence="1">
    <location>
        <begin position="162"/>
        <end position="216"/>
    </location>
</feature>
<proteinExistence type="predicted"/>
<feature type="transmembrane region" description="Helical" evidence="2">
    <location>
        <begin position="63"/>
        <end position="83"/>
    </location>
</feature>
<feature type="compositionally biased region" description="Pro residues" evidence="1">
    <location>
        <begin position="258"/>
        <end position="267"/>
    </location>
</feature>
<dbReference type="OrthoDB" id="5150424at2"/>
<feature type="compositionally biased region" description="Low complexity" evidence="1">
    <location>
        <begin position="109"/>
        <end position="139"/>
    </location>
</feature>
<keyword evidence="4" id="KW-1185">Reference proteome</keyword>
<evidence type="ECO:0000256" key="1">
    <source>
        <dbReference type="SAM" id="MobiDB-lite"/>
    </source>
</evidence>
<evidence type="ECO:0000256" key="2">
    <source>
        <dbReference type="SAM" id="Phobius"/>
    </source>
</evidence>
<dbReference type="Proteomes" id="UP000320244">
    <property type="component" value="Unassembled WGS sequence"/>
</dbReference>
<dbReference type="AlphaFoldDB" id="A0A563E0X5"/>
<organism evidence="3 4">
    <name type="scientific">Leekyejoonella antrihumi</name>
    <dbReference type="NCBI Taxonomy" id="1660198"/>
    <lineage>
        <taxon>Bacteria</taxon>
        <taxon>Bacillati</taxon>
        <taxon>Actinomycetota</taxon>
        <taxon>Actinomycetes</taxon>
        <taxon>Micrococcales</taxon>
        <taxon>Dermacoccaceae</taxon>
        <taxon>Leekyejoonella</taxon>
    </lineage>
</organism>
<gene>
    <name evidence="3" type="ORF">FGL98_10720</name>
</gene>
<evidence type="ECO:0000313" key="4">
    <source>
        <dbReference type="Proteomes" id="UP000320244"/>
    </source>
</evidence>
<accession>A0A563E0X5</accession>
<keyword evidence="2" id="KW-0812">Transmembrane</keyword>
<comment type="caution">
    <text evidence="3">The sequence shown here is derived from an EMBL/GenBank/DDBJ whole genome shotgun (WGS) entry which is preliminary data.</text>
</comment>
<keyword evidence="2" id="KW-1133">Transmembrane helix</keyword>
<evidence type="ECO:0000313" key="3">
    <source>
        <dbReference type="EMBL" id="TWP36167.1"/>
    </source>
</evidence>